<gene>
    <name evidence="2" type="ORF">B2A_12773</name>
</gene>
<comment type="caution">
    <text evidence="2">The sequence shown here is derived from an EMBL/GenBank/DDBJ whole genome shotgun (WGS) entry which is preliminary data.</text>
</comment>
<dbReference type="AlphaFoldDB" id="T0ZW92"/>
<keyword evidence="2" id="KW-0378">Hydrolase</keyword>
<feature type="non-terminal residue" evidence="2">
    <location>
        <position position="1"/>
    </location>
</feature>
<dbReference type="InterPro" id="IPR050266">
    <property type="entry name" value="AB_hydrolase_sf"/>
</dbReference>
<sequence>SVTLPVGAPDAGNIDAAIIEPAHYNPAIGVLYKIGTRTVRFTLDFPELHPPPDTASFKFKHPAKHDHMKTYVDLLRRWLPTVRKEKPVGTILMLPGYGLGKSSLISWGLFFADRGWRVVLIDLRGQGASQSPYLTWGVKDKDDLHRLVELLQRRHILKTPWLYFGISYGGGVALMAASGAPRPDGVIVIAPWANARDVIPRFGRLAGGWMAPARDSPQWAEAEKEAGKLAGIHLSNAVPAQSVPLIQAPVLYLGGTADKIATPAEIESLAKATPNASVKLFPGLPHIVVSMDIPIACHTIISWLAAELHQSSQRPCIIHRKTADSHV</sequence>
<dbReference type="EMBL" id="AUZZ01009214">
    <property type="protein sequence ID" value="EQD34180.1"/>
    <property type="molecule type" value="Genomic_DNA"/>
</dbReference>
<accession>T0ZW92</accession>
<feature type="domain" description="Serine aminopeptidase S33" evidence="1">
    <location>
        <begin position="86"/>
        <end position="213"/>
    </location>
</feature>
<protein>
    <submittedName>
        <fullName evidence="2">Alpha/beta hydrolase fold protein</fullName>
    </submittedName>
</protein>
<dbReference type="InterPro" id="IPR029058">
    <property type="entry name" value="AB_hydrolase_fold"/>
</dbReference>
<proteinExistence type="predicted"/>
<organism evidence="2">
    <name type="scientific">mine drainage metagenome</name>
    <dbReference type="NCBI Taxonomy" id="410659"/>
    <lineage>
        <taxon>unclassified sequences</taxon>
        <taxon>metagenomes</taxon>
        <taxon>ecological metagenomes</taxon>
    </lineage>
</organism>
<dbReference type="SUPFAM" id="SSF53474">
    <property type="entry name" value="alpha/beta-Hydrolases"/>
    <property type="match status" value="1"/>
</dbReference>
<evidence type="ECO:0000259" key="1">
    <source>
        <dbReference type="Pfam" id="PF12146"/>
    </source>
</evidence>
<dbReference type="InterPro" id="IPR022742">
    <property type="entry name" value="Hydrolase_4"/>
</dbReference>
<reference evidence="2" key="2">
    <citation type="journal article" date="2014" name="ISME J.">
        <title>Microbial stratification in low pH oxic and suboxic macroscopic growths along an acid mine drainage.</title>
        <authorList>
            <person name="Mendez-Garcia C."/>
            <person name="Mesa V."/>
            <person name="Sprenger R.R."/>
            <person name="Richter M."/>
            <person name="Diez M.S."/>
            <person name="Solano J."/>
            <person name="Bargiela R."/>
            <person name="Golyshina O.V."/>
            <person name="Manteca A."/>
            <person name="Ramos J.L."/>
            <person name="Gallego J.R."/>
            <person name="Llorente I."/>
            <person name="Martins Dos Santos V.A."/>
            <person name="Jensen O.N."/>
            <person name="Pelaez A.I."/>
            <person name="Sanchez J."/>
            <person name="Ferrer M."/>
        </authorList>
    </citation>
    <scope>NUCLEOTIDE SEQUENCE</scope>
</reference>
<dbReference type="GO" id="GO:0016787">
    <property type="term" value="F:hydrolase activity"/>
    <property type="evidence" value="ECO:0007669"/>
    <property type="project" value="UniProtKB-KW"/>
</dbReference>
<dbReference type="PANTHER" id="PTHR43798:SF33">
    <property type="entry name" value="HYDROLASE, PUTATIVE (AFU_ORTHOLOGUE AFUA_2G14860)-RELATED"/>
    <property type="match status" value="1"/>
</dbReference>
<feature type="non-terminal residue" evidence="2">
    <location>
        <position position="327"/>
    </location>
</feature>
<dbReference type="GO" id="GO:0016020">
    <property type="term" value="C:membrane"/>
    <property type="evidence" value="ECO:0007669"/>
    <property type="project" value="TreeGrafter"/>
</dbReference>
<dbReference type="PANTHER" id="PTHR43798">
    <property type="entry name" value="MONOACYLGLYCEROL LIPASE"/>
    <property type="match status" value="1"/>
</dbReference>
<dbReference type="Gene3D" id="3.40.50.1820">
    <property type="entry name" value="alpha/beta hydrolase"/>
    <property type="match status" value="1"/>
</dbReference>
<dbReference type="Pfam" id="PF12146">
    <property type="entry name" value="Hydrolase_4"/>
    <property type="match status" value="1"/>
</dbReference>
<reference evidence="2" key="1">
    <citation type="submission" date="2013-08" db="EMBL/GenBank/DDBJ databases">
        <authorList>
            <person name="Mendez C."/>
            <person name="Richter M."/>
            <person name="Ferrer M."/>
            <person name="Sanchez J."/>
        </authorList>
    </citation>
    <scope>NUCLEOTIDE SEQUENCE</scope>
</reference>
<name>T0ZW92_9ZZZZ</name>
<evidence type="ECO:0000313" key="2">
    <source>
        <dbReference type="EMBL" id="EQD34180.1"/>
    </source>
</evidence>